<keyword evidence="7 13" id="KW-0695">RNA-directed DNA polymerase</keyword>
<dbReference type="PANTHER" id="PTHR37984:SF5">
    <property type="entry name" value="PROTEIN NYNRIN-LIKE"/>
    <property type="match status" value="1"/>
</dbReference>
<name>A0A090N050_STRRB</name>
<dbReference type="InterPro" id="IPR041373">
    <property type="entry name" value="RT_RNaseH"/>
</dbReference>
<dbReference type="InterPro" id="IPR021109">
    <property type="entry name" value="Peptidase_aspartic_dom_sf"/>
</dbReference>
<dbReference type="GeneID" id="36373331"/>
<dbReference type="InterPro" id="IPR041588">
    <property type="entry name" value="Integrase_H2C2"/>
</dbReference>
<evidence type="ECO:0000256" key="6">
    <source>
        <dbReference type="ARBA" id="ARBA00022801"/>
    </source>
</evidence>
<evidence type="ECO:0000313" key="15">
    <source>
        <dbReference type="WBParaSite" id="SRAE_0000009600.1"/>
    </source>
</evidence>
<protein>
    <recommendedName>
        <fullName evidence="1">RNA-directed DNA polymerase</fullName>
        <ecNumber evidence="1">2.7.7.49</ecNumber>
    </recommendedName>
</protein>
<dbReference type="InterPro" id="IPR043128">
    <property type="entry name" value="Rev_trsase/Diguanyl_cyclase"/>
</dbReference>
<evidence type="ECO:0000259" key="10">
    <source>
        <dbReference type="PROSITE" id="PS50878"/>
    </source>
</evidence>
<dbReference type="Gene3D" id="1.10.340.70">
    <property type="match status" value="1"/>
</dbReference>
<dbReference type="WormBase" id="SRAE_2000471100">
    <property type="protein sequence ID" value="SRP09057"/>
    <property type="gene ID" value="WBGene00264949"/>
</dbReference>
<keyword evidence="8" id="KW-0175">Coiled coil</keyword>
<dbReference type="SUPFAM" id="SSF53098">
    <property type="entry name" value="Ribonuclease H-like"/>
    <property type="match status" value="1"/>
</dbReference>
<evidence type="ECO:0000256" key="9">
    <source>
        <dbReference type="SAM" id="MobiDB-lite"/>
    </source>
</evidence>
<evidence type="ECO:0000256" key="1">
    <source>
        <dbReference type="ARBA" id="ARBA00012493"/>
    </source>
</evidence>
<feature type="domain" description="Integrase catalytic" evidence="11">
    <location>
        <begin position="1233"/>
        <end position="1395"/>
    </location>
</feature>
<dbReference type="EMBL" id="LN609405">
    <property type="protein sequence ID" value="CEF60964.1"/>
    <property type="molecule type" value="Genomic_DNA"/>
</dbReference>
<dbReference type="Gene3D" id="3.30.70.270">
    <property type="match status" value="2"/>
</dbReference>
<gene>
    <name evidence="17" type="ORF">SRAE_0000009600</name>
    <name evidence="13 15 16 18" type="ORF">SRAE_2000471100</name>
</gene>
<dbReference type="STRING" id="34506.A0A090N050"/>
<dbReference type="Gene3D" id="3.10.10.10">
    <property type="entry name" value="HIV Type 1 Reverse Transcriptase, subunit A, domain 1"/>
    <property type="match status" value="1"/>
</dbReference>
<dbReference type="Pfam" id="PF17917">
    <property type="entry name" value="RT_RNaseH"/>
    <property type="match status" value="1"/>
</dbReference>
<dbReference type="GO" id="GO:0042575">
    <property type="term" value="C:DNA polymerase complex"/>
    <property type="evidence" value="ECO:0007669"/>
    <property type="project" value="UniProtKB-ARBA"/>
</dbReference>
<evidence type="ECO:0000313" key="13">
    <source>
        <dbReference type="EMBL" id="CEF70070.1"/>
    </source>
</evidence>
<dbReference type="PANTHER" id="PTHR37984">
    <property type="entry name" value="PROTEIN CBG26694"/>
    <property type="match status" value="1"/>
</dbReference>
<dbReference type="Gene3D" id="3.30.420.10">
    <property type="entry name" value="Ribonuclease H-like superfamily/Ribonuclease H"/>
    <property type="match status" value="1"/>
</dbReference>
<feature type="compositionally biased region" description="Basic and acidic residues" evidence="9">
    <location>
        <begin position="26"/>
        <end position="37"/>
    </location>
</feature>
<dbReference type="EMBL" id="LN609529">
    <property type="protein sequence ID" value="CEF70070.1"/>
    <property type="molecule type" value="Genomic_DNA"/>
</dbReference>
<feature type="region of interest" description="Disordered" evidence="9">
    <location>
        <begin position="95"/>
        <end position="117"/>
    </location>
</feature>
<dbReference type="PROSITE" id="PS50878">
    <property type="entry name" value="RT_POL"/>
    <property type="match status" value="1"/>
</dbReference>
<dbReference type="InterPro" id="IPR050951">
    <property type="entry name" value="Retrovirus_Pol_polyprotein"/>
</dbReference>
<feature type="coiled-coil region" evidence="8">
    <location>
        <begin position="62"/>
        <end position="89"/>
    </location>
</feature>
<dbReference type="GO" id="GO:0015074">
    <property type="term" value="P:DNA integration"/>
    <property type="evidence" value="ECO:0007669"/>
    <property type="project" value="InterPro"/>
</dbReference>
<organism evidence="13">
    <name type="scientific">Strongyloides ratti</name>
    <name type="common">Parasitic roundworm</name>
    <dbReference type="NCBI Taxonomy" id="34506"/>
    <lineage>
        <taxon>Eukaryota</taxon>
        <taxon>Metazoa</taxon>
        <taxon>Ecdysozoa</taxon>
        <taxon>Nematoda</taxon>
        <taxon>Chromadorea</taxon>
        <taxon>Rhabditida</taxon>
        <taxon>Tylenchina</taxon>
        <taxon>Panagrolaimomorpha</taxon>
        <taxon>Strongyloidoidea</taxon>
        <taxon>Strongyloididae</taxon>
        <taxon>Strongyloides</taxon>
    </lineage>
</organism>
<proteinExistence type="predicted"/>
<dbReference type="Pfam" id="PF00078">
    <property type="entry name" value="RVT_1"/>
    <property type="match status" value="1"/>
</dbReference>
<dbReference type="SUPFAM" id="SSF56672">
    <property type="entry name" value="DNA/RNA polymerases"/>
    <property type="match status" value="1"/>
</dbReference>
<evidence type="ECO:0000313" key="12">
    <source>
        <dbReference type="EMBL" id="CEF60964.1"/>
    </source>
</evidence>
<keyword evidence="2" id="KW-0808">Transferase</keyword>
<dbReference type="GO" id="GO:0003676">
    <property type="term" value="F:nucleic acid binding"/>
    <property type="evidence" value="ECO:0007669"/>
    <property type="project" value="InterPro"/>
</dbReference>
<keyword evidence="5" id="KW-0255">Endonuclease</keyword>
<dbReference type="InterPro" id="IPR036397">
    <property type="entry name" value="RNaseH_sf"/>
</dbReference>
<sequence length="1509" mass="175896">MTTTRSQKKQLDQERRAKISNTTRRVIKETKGDKDQVESISTRNHSSIEASNSNKMDESNTSQDWQLAINELRDEIKFQMEEMMEKLTKLILSNKENNTGNSKSEMITNPSKNGDTSNPTDSISMQVLQAINYNNLIEPFDGTDKDVNIKSWFTNLEKYFKLNNIPYDKYVDHLSLKLKKEPLEVLLSSDAEYTKIKEELILLYDTNKSIISAERELDALTKPIDKIQELEKRANKIKELSRTIYQGRPTEERLKAQSKKLWSLLKPGIRKLIKLPTKYDDFDWELFILEIKQTFEIEMAETRERKSKSRKNEDNQHREKKCKNIGCKYPYNHETEKCRMPKPKSKGSEVEEKNNLIDTEDKDIDLLHIKGEISNIPVVIAIDSGSTFTSISKHLQDLLRMGNKIGSETKIKLIDGITTIKRAKGKRTLKMGDKLITLKDPMIFNTSKHNFDILLGRDILKKYGAIIDHRLETIRWTENTPEQHLNFLITPSNSKEQEYDRITFSDLEVRNYGLSKELVDNHIETNFHMRKESIHDSMKQLELDEYISKADSELRKNYSSVFICNDAQIIPTLVAEKQNFNFTKEEKSVKTYGLSYHNQKIALQLAKIWEQAGIIQEGEPDNGITHPVIIIDKMRGEEIKDNMDITSRYRLVCDFRNINKFTVKHSEIAMNITNSILINRPFVFCSKLDFKTAYGQIKLHPSNTKSFNITIGHKKFNYLTLPQGAKNSSTLFKIVMMNVFKDLFEEQKVQWYHDDMLIMTHADPEIPLTLEIEKEKALEHFKLLKIVLQRMKNNNIKVSQLKSQLFQKSVNYLGFTLTRTGWHPSIQSVNRILNRGRPDSKESLRRFLYASNYFSCCIPNFSTTAACLYELVNQKTKTAFQLLPHHQKAYNHIVQSLCNINNKLYFGNPNKDYIIRVDASNTGIGGSISQIIHNIETNTTQEYPLGFISFRLPKITRRRSSTYLELKGIAAILEYYKFLLENVPGKIRIYTDHRPLQKLRDTATLSKHVELLSHIDKFNCEFIYEPGKNHVLPDWLSRMDNNESLEDDETKGYDDSEQNFETLTCLFQKRKRGRPRKQINENETHQDTVETTDNFLTKIFTQNVPFSREELIEEQSKDYNCKQAKERGYFMNYEVRTNENNILQVRYPKSEEERDNVEKTWRTLIPLNMAEKVIKMYHEFGHFAFLKTLASINSSCYIPQPGKIIKKILKCCETCNLRNPGQHSQPSHKTIELSHLPFENLSIDIIIPKTVDKNCSHRYILVAVDECTKFVWIIPLHSKSSNEINEKLIKYIYTKGGIPKKLRTDGDGQFRSQDFIEMGKQLGIKEIELSTAYDSNSNSLIENRIKTTNKILYTLMEKYPNISYCKLLDLVAYYQNNSAIIGMNMTPTEMLFGVKPRTILSDVIDSESTSKFIDRNNDINEILNSFALIRRIANDEQEKLRMMINERKPEKKTNFEVGEKFYLKQPRKHKFDKNYSVHEVWKDLRTKVLYKNKEDGKVYAASKAKIKKV</sequence>
<dbReference type="GO" id="GO:0003964">
    <property type="term" value="F:RNA-directed DNA polymerase activity"/>
    <property type="evidence" value="ECO:0007669"/>
    <property type="project" value="UniProtKB-KW"/>
</dbReference>
<dbReference type="WormBase" id="SRAE_0000009600">
    <property type="protein sequence ID" value="SRP09057"/>
    <property type="gene ID" value="WBGene00255833"/>
</dbReference>
<dbReference type="CDD" id="cd01647">
    <property type="entry name" value="RT_LTR"/>
    <property type="match status" value="1"/>
</dbReference>
<evidence type="ECO:0000256" key="3">
    <source>
        <dbReference type="ARBA" id="ARBA00022695"/>
    </source>
</evidence>
<dbReference type="Gene3D" id="2.40.70.10">
    <property type="entry name" value="Acid Proteases"/>
    <property type="match status" value="1"/>
</dbReference>
<dbReference type="Proteomes" id="UP000035682">
    <property type="component" value="Unplaced"/>
</dbReference>
<evidence type="ECO:0000313" key="16">
    <source>
        <dbReference type="WBParaSite" id="SRAE_2000471100.1"/>
    </source>
</evidence>
<keyword evidence="14" id="KW-1185">Reference proteome</keyword>
<dbReference type="Pfam" id="PF17921">
    <property type="entry name" value="Integrase_H2C2"/>
    <property type="match status" value="1"/>
</dbReference>
<evidence type="ECO:0000256" key="2">
    <source>
        <dbReference type="ARBA" id="ARBA00022679"/>
    </source>
</evidence>
<dbReference type="RefSeq" id="XP_024500173.1">
    <property type="nucleotide sequence ID" value="XM_024645940.1"/>
</dbReference>
<dbReference type="InterPro" id="IPR001584">
    <property type="entry name" value="Integrase_cat-core"/>
</dbReference>
<feature type="region of interest" description="Disordered" evidence="9">
    <location>
        <begin position="1"/>
        <end position="62"/>
    </location>
</feature>
<evidence type="ECO:0000256" key="7">
    <source>
        <dbReference type="ARBA" id="ARBA00022918"/>
    </source>
</evidence>
<keyword evidence="6" id="KW-0378">Hydrolase</keyword>
<evidence type="ECO:0000256" key="5">
    <source>
        <dbReference type="ARBA" id="ARBA00022759"/>
    </source>
</evidence>
<feature type="domain" description="Reverse transcriptase" evidence="10">
    <location>
        <begin position="612"/>
        <end position="817"/>
    </location>
</feature>
<dbReference type="EC" id="2.7.7.49" evidence="1"/>
<dbReference type="GO" id="GO:0004519">
    <property type="term" value="F:endonuclease activity"/>
    <property type="evidence" value="ECO:0007669"/>
    <property type="project" value="UniProtKB-KW"/>
</dbReference>
<dbReference type="OrthoDB" id="5865975at2759"/>
<evidence type="ECO:0000313" key="18">
    <source>
        <dbReference type="WormBase" id="SRAE_2000471100"/>
    </source>
</evidence>
<dbReference type="SUPFAM" id="SSF50630">
    <property type="entry name" value="Acid proteases"/>
    <property type="match status" value="1"/>
</dbReference>
<dbReference type="CTD" id="36373331"/>
<reference evidence="12" key="1">
    <citation type="submission" date="2014-09" db="EMBL/GenBank/DDBJ databases">
        <authorList>
            <person name="Aslett A.Martin."/>
        </authorList>
    </citation>
    <scope>NUCLEOTIDE SEQUENCE</scope>
    <source>
        <strain evidence="12">ED321 Heterogonic</strain>
    </source>
</reference>
<reference evidence="13 14" key="2">
    <citation type="submission" date="2014-09" db="EMBL/GenBank/DDBJ databases">
        <authorList>
            <person name="Martin A.A."/>
        </authorList>
    </citation>
    <scope>NUCLEOTIDE SEQUENCE</scope>
    <source>
        <strain evidence="14">ED321</strain>
        <strain evidence="13">ED321 Heterogonic</strain>
    </source>
</reference>
<dbReference type="InterPro" id="IPR000477">
    <property type="entry name" value="RT_dom"/>
</dbReference>
<evidence type="ECO:0000313" key="14">
    <source>
        <dbReference type="Proteomes" id="UP000035682"/>
    </source>
</evidence>
<keyword evidence="4" id="KW-0540">Nuclease</keyword>
<dbReference type="InterPro" id="IPR043502">
    <property type="entry name" value="DNA/RNA_pol_sf"/>
</dbReference>
<evidence type="ECO:0000256" key="4">
    <source>
        <dbReference type="ARBA" id="ARBA00022722"/>
    </source>
</evidence>
<keyword evidence="3" id="KW-0548">Nucleotidyltransferase</keyword>
<dbReference type="WBParaSite" id="SRAE_0000009600.1">
    <property type="protein sequence ID" value="SRAE_0000009600.1"/>
    <property type="gene ID" value="WBGene00255833"/>
</dbReference>
<reference evidence="15 16" key="3">
    <citation type="submission" date="2020-12" db="UniProtKB">
        <authorList>
            <consortium name="WormBaseParasite"/>
        </authorList>
    </citation>
    <scope>IDENTIFICATION</scope>
</reference>
<evidence type="ECO:0000313" key="17">
    <source>
        <dbReference type="WormBase" id="SRAE_0000009600"/>
    </source>
</evidence>
<dbReference type="InterPro" id="IPR012337">
    <property type="entry name" value="RNaseH-like_sf"/>
</dbReference>
<feature type="compositionally biased region" description="Polar residues" evidence="9">
    <location>
        <begin position="38"/>
        <end position="62"/>
    </location>
</feature>
<evidence type="ECO:0000256" key="8">
    <source>
        <dbReference type="SAM" id="Coils"/>
    </source>
</evidence>
<evidence type="ECO:0000259" key="11">
    <source>
        <dbReference type="PROSITE" id="PS50994"/>
    </source>
</evidence>
<dbReference type="PROSITE" id="PS50994">
    <property type="entry name" value="INTEGRASE"/>
    <property type="match status" value="1"/>
</dbReference>
<dbReference type="WBParaSite" id="SRAE_2000471100.1">
    <property type="protein sequence ID" value="SRAE_2000471100.1"/>
    <property type="gene ID" value="WBGene00264949"/>
</dbReference>
<accession>A0A090N050</accession>